<accession>A0ABU9ZK03</accession>
<dbReference type="Proteomes" id="UP001404845">
    <property type="component" value="Unassembled WGS sequence"/>
</dbReference>
<organism evidence="1 2">
    <name type="scientific">Methylorubrum rhodesianum</name>
    <dbReference type="NCBI Taxonomy" id="29427"/>
    <lineage>
        <taxon>Bacteria</taxon>
        <taxon>Pseudomonadati</taxon>
        <taxon>Pseudomonadota</taxon>
        <taxon>Alphaproteobacteria</taxon>
        <taxon>Hyphomicrobiales</taxon>
        <taxon>Methylobacteriaceae</taxon>
        <taxon>Methylorubrum</taxon>
    </lineage>
</organism>
<protein>
    <submittedName>
        <fullName evidence="1">PilZ domain-containing protein</fullName>
    </submittedName>
</protein>
<evidence type="ECO:0000313" key="1">
    <source>
        <dbReference type="EMBL" id="MEN3231486.1"/>
    </source>
</evidence>
<reference evidence="1 2" key="1">
    <citation type="journal article" date="2023" name="PLoS ONE">
        <title>Complete genome assembly of Hawai'i environmental nontuberculous mycobacteria reveals unexpected co-isolation with methylobacteria.</title>
        <authorList>
            <person name="Hendrix J."/>
            <person name="Epperson L.E."/>
            <person name="Tong E.I."/>
            <person name="Chan Y.L."/>
            <person name="Hasan N.A."/>
            <person name="Dawrs S.N."/>
            <person name="Norton G.J."/>
            <person name="Virdi R."/>
            <person name="Crooks J.L."/>
            <person name="Chan E.D."/>
            <person name="Honda J.R."/>
            <person name="Strong M."/>
        </authorList>
    </citation>
    <scope>NUCLEOTIDE SEQUENCE [LARGE SCALE GENOMIC DNA]</scope>
    <source>
        <strain evidence="1 2">NJH_HI01</strain>
    </source>
</reference>
<comment type="caution">
    <text evidence="1">The sequence shown here is derived from an EMBL/GenBank/DDBJ whole genome shotgun (WGS) entry which is preliminary data.</text>
</comment>
<evidence type="ECO:0000313" key="2">
    <source>
        <dbReference type="Proteomes" id="UP001404845"/>
    </source>
</evidence>
<dbReference type="EMBL" id="JAQYXL010000001">
    <property type="protein sequence ID" value="MEN3231486.1"/>
    <property type="molecule type" value="Genomic_DNA"/>
</dbReference>
<gene>
    <name evidence="1" type="ORF">PUR21_28305</name>
</gene>
<sequence length="83" mass="9051">MSRQAAINPDATLATGEAGLIAVDEHTSIGCWVNDLSGTEIEITVLDTSCVPDVFMLTSPARELLKVCRTVWRTDEVIGARYR</sequence>
<dbReference type="RefSeq" id="WP_183669043.1">
    <property type="nucleotide sequence ID" value="NZ_JACHOS010000013.1"/>
</dbReference>
<name>A0ABU9ZK03_9HYPH</name>
<proteinExistence type="predicted"/>
<keyword evidence="2" id="KW-1185">Reference proteome</keyword>